<evidence type="ECO:0000256" key="1">
    <source>
        <dbReference type="ARBA" id="ARBA00022801"/>
    </source>
</evidence>
<protein>
    <submittedName>
        <fullName evidence="2">Phosphohistidine phosphatase</fullName>
        <ecNumber evidence="2">3.1.3.-</ecNumber>
    </submittedName>
</protein>
<sequence length="174" mass="18244">MTAATRQLVVIRHAKTADPGGSPDHERALTERGHADARAMGEWLKERGVRVDLVLCSTAVRTRQTWADIVESSGLGALVDHDRRIYNASADRLLNVVAQEGGSARSIALVGHAPGMPGLAATLTEGAAEDPDGPSLDGGFSTCTAAVLDVEVAWQDLAPGTARLVDMHTARASD</sequence>
<evidence type="ECO:0000313" key="2">
    <source>
        <dbReference type="EMBL" id="MBB2890336.1"/>
    </source>
</evidence>
<dbReference type="EC" id="3.1.3.-" evidence="2"/>
<dbReference type="RefSeq" id="WP_183318352.1">
    <property type="nucleotide sequence ID" value="NZ_JACHVQ010000001.1"/>
</dbReference>
<accession>A0A839N3W5</accession>
<dbReference type="SMART" id="SM00855">
    <property type="entry name" value="PGAM"/>
    <property type="match status" value="1"/>
</dbReference>
<dbReference type="EMBL" id="JACHVQ010000001">
    <property type="protein sequence ID" value="MBB2890336.1"/>
    <property type="molecule type" value="Genomic_DNA"/>
</dbReference>
<dbReference type="InterPro" id="IPR051021">
    <property type="entry name" value="Mito_Ser/Thr_phosphatase"/>
</dbReference>
<dbReference type="InterPro" id="IPR013078">
    <property type="entry name" value="His_Pase_superF_clade-1"/>
</dbReference>
<organism evidence="2 3">
    <name type="scientific">Flexivirga oryzae</name>
    <dbReference type="NCBI Taxonomy" id="1794944"/>
    <lineage>
        <taxon>Bacteria</taxon>
        <taxon>Bacillati</taxon>
        <taxon>Actinomycetota</taxon>
        <taxon>Actinomycetes</taxon>
        <taxon>Micrococcales</taxon>
        <taxon>Dermacoccaceae</taxon>
        <taxon>Flexivirga</taxon>
    </lineage>
</organism>
<dbReference type="CDD" id="cd07067">
    <property type="entry name" value="HP_PGM_like"/>
    <property type="match status" value="1"/>
</dbReference>
<dbReference type="InterPro" id="IPR029033">
    <property type="entry name" value="His_PPase_superfam"/>
</dbReference>
<dbReference type="PANTHER" id="PTHR20935:SF1">
    <property type="entry name" value="SLL1549 PROTEIN"/>
    <property type="match status" value="1"/>
</dbReference>
<reference evidence="2 3" key="1">
    <citation type="submission" date="2020-08" db="EMBL/GenBank/DDBJ databases">
        <title>Sequencing the genomes of 1000 actinobacteria strains.</title>
        <authorList>
            <person name="Klenk H.-P."/>
        </authorList>
    </citation>
    <scope>NUCLEOTIDE SEQUENCE [LARGE SCALE GENOMIC DNA]</scope>
    <source>
        <strain evidence="2 3">DSM 105369</strain>
    </source>
</reference>
<evidence type="ECO:0000313" key="3">
    <source>
        <dbReference type="Proteomes" id="UP000559182"/>
    </source>
</evidence>
<gene>
    <name evidence="2" type="ORF">FHU39_000320</name>
</gene>
<dbReference type="GO" id="GO:0016787">
    <property type="term" value="F:hydrolase activity"/>
    <property type="evidence" value="ECO:0007669"/>
    <property type="project" value="UniProtKB-KW"/>
</dbReference>
<dbReference type="SUPFAM" id="SSF53254">
    <property type="entry name" value="Phosphoglycerate mutase-like"/>
    <property type="match status" value="1"/>
</dbReference>
<dbReference type="PANTHER" id="PTHR20935">
    <property type="entry name" value="PHOSPHOGLYCERATE MUTASE-RELATED"/>
    <property type="match status" value="1"/>
</dbReference>
<keyword evidence="1 2" id="KW-0378">Hydrolase</keyword>
<dbReference type="Pfam" id="PF00300">
    <property type="entry name" value="His_Phos_1"/>
    <property type="match status" value="1"/>
</dbReference>
<proteinExistence type="predicted"/>
<keyword evidence="3" id="KW-1185">Reference proteome</keyword>
<dbReference type="Gene3D" id="3.40.50.1240">
    <property type="entry name" value="Phosphoglycerate mutase-like"/>
    <property type="match status" value="1"/>
</dbReference>
<comment type="caution">
    <text evidence="2">The sequence shown here is derived from an EMBL/GenBank/DDBJ whole genome shotgun (WGS) entry which is preliminary data.</text>
</comment>
<dbReference type="Proteomes" id="UP000559182">
    <property type="component" value="Unassembled WGS sequence"/>
</dbReference>
<name>A0A839N3W5_9MICO</name>
<dbReference type="AlphaFoldDB" id="A0A839N3W5"/>